<dbReference type="OrthoDB" id="116883at2759"/>
<dbReference type="GO" id="GO:0005829">
    <property type="term" value="C:cytosol"/>
    <property type="evidence" value="ECO:0007669"/>
    <property type="project" value="TreeGrafter"/>
</dbReference>
<dbReference type="PANTHER" id="PTHR10219">
    <property type="entry name" value="GLYCOLIPID TRANSFER PROTEIN-RELATED"/>
    <property type="match status" value="1"/>
</dbReference>
<evidence type="ECO:0000313" key="3">
    <source>
        <dbReference type="Proteomes" id="UP000494040"/>
    </source>
</evidence>
<keyword evidence="3" id="KW-1185">Reference proteome</keyword>
<proteinExistence type="predicted"/>
<dbReference type="GO" id="GO:1902388">
    <property type="term" value="F:ceramide 1-phosphate transfer activity"/>
    <property type="evidence" value="ECO:0007669"/>
    <property type="project" value="TreeGrafter"/>
</dbReference>
<evidence type="ECO:0000259" key="1">
    <source>
        <dbReference type="Pfam" id="PF08718"/>
    </source>
</evidence>
<dbReference type="Pfam" id="PF08718">
    <property type="entry name" value="GLTP"/>
    <property type="match status" value="1"/>
</dbReference>
<dbReference type="PANTHER" id="PTHR10219:SF43">
    <property type="entry name" value="GLYCOLIPID TRANSFER PROTEIN DOMAIN-CONTAINING PROTEIN"/>
    <property type="match status" value="1"/>
</dbReference>
<dbReference type="SUPFAM" id="SSF110004">
    <property type="entry name" value="Glycolipid transfer protein, GLTP"/>
    <property type="match status" value="1"/>
</dbReference>
<dbReference type="OMA" id="MLGRMMR"/>
<dbReference type="GO" id="GO:1902387">
    <property type="term" value="F:ceramide 1-phosphate binding"/>
    <property type="evidence" value="ECO:0007669"/>
    <property type="project" value="TreeGrafter"/>
</dbReference>
<feature type="domain" description="Glycolipid transfer protein" evidence="1">
    <location>
        <begin position="26"/>
        <end position="168"/>
    </location>
</feature>
<dbReference type="KEGG" id="clec:106670108"/>
<name>A0A8I6S2G6_CIMLE</name>
<dbReference type="RefSeq" id="XP_014255640.1">
    <property type="nucleotide sequence ID" value="XM_014400154.2"/>
</dbReference>
<dbReference type="InterPro" id="IPR014830">
    <property type="entry name" value="Glycolipid_transfer_prot_dom"/>
</dbReference>
<dbReference type="InterPro" id="IPR036497">
    <property type="entry name" value="GLTP_sf"/>
</dbReference>
<dbReference type="GeneID" id="106670108"/>
<sequence length="207" mass="23677">MSSSDYFDLKYLSKCFETSMEADKDIKLEPFLLGFQELNKFCDLMGGILFNAVSTEISSKSNILQEYLQKDAETFSSLQKMIAYERRENQLNNGVCGCRTLLRLLRGLDFVRTFFEKVSQLNYEDSTSSVGTEAYNQTLAQHHGFFVRQAASIGLWTLPSKKELLRKLFGDRTDEAMEALPVALKSCNCTYLKLHELFKSNNLLELP</sequence>
<organism evidence="2 3">
    <name type="scientific">Cimex lectularius</name>
    <name type="common">Bed bug</name>
    <name type="synonym">Acanthia lectularia</name>
    <dbReference type="NCBI Taxonomy" id="79782"/>
    <lineage>
        <taxon>Eukaryota</taxon>
        <taxon>Metazoa</taxon>
        <taxon>Ecdysozoa</taxon>
        <taxon>Arthropoda</taxon>
        <taxon>Hexapoda</taxon>
        <taxon>Insecta</taxon>
        <taxon>Pterygota</taxon>
        <taxon>Neoptera</taxon>
        <taxon>Paraneoptera</taxon>
        <taxon>Hemiptera</taxon>
        <taxon>Heteroptera</taxon>
        <taxon>Panheteroptera</taxon>
        <taxon>Cimicomorpha</taxon>
        <taxon>Cimicidae</taxon>
        <taxon>Cimex</taxon>
    </lineage>
</organism>
<dbReference type="Proteomes" id="UP000494040">
    <property type="component" value="Unassembled WGS sequence"/>
</dbReference>
<dbReference type="Gene3D" id="1.10.3520.10">
    <property type="entry name" value="Glycolipid transfer protein"/>
    <property type="match status" value="1"/>
</dbReference>
<dbReference type="AlphaFoldDB" id="A0A8I6S2G6"/>
<protein>
    <recommendedName>
        <fullName evidence="1">Glycolipid transfer protein domain-containing protein</fullName>
    </recommendedName>
</protein>
<dbReference type="EnsemblMetazoa" id="XM_014400154.2">
    <property type="protein sequence ID" value="XP_014255640.1"/>
    <property type="gene ID" value="LOC106670108"/>
</dbReference>
<accession>A0A8I6S2G6</accession>
<reference evidence="2" key="1">
    <citation type="submission" date="2022-01" db="UniProtKB">
        <authorList>
            <consortium name="EnsemblMetazoa"/>
        </authorList>
    </citation>
    <scope>IDENTIFICATION</scope>
</reference>
<dbReference type="GO" id="GO:0016020">
    <property type="term" value="C:membrane"/>
    <property type="evidence" value="ECO:0007669"/>
    <property type="project" value="TreeGrafter"/>
</dbReference>
<evidence type="ECO:0000313" key="2">
    <source>
        <dbReference type="EnsemblMetazoa" id="XP_014255640.1"/>
    </source>
</evidence>